<comment type="caution">
    <text evidence="3">The sequence shown here is derived from an EMBL/GenBank/DDBJ whole genome shotgun (WGS) entry which is preliminary data.</text>
</comment>
<sequence>MNIYLQLCNHWIMGLTLPFLTFLFFEDALCAPYGGYGPKEEFGNTGNTFPAPNPNAIFGYDYFNIFDDWTTYGSVYNQHKNRTLLLNRRPKKHVNSPVLPKAAGTAFTEPIPKQKDSEPLAQYSANPDKNDALGNIESRFQKIFKYFK</sequence>
<keyword evidence="4" id="KW-1185">Reference proteome</keyword>
<evidence type="ECO:0000313" key="3">
    <source>
        <dbReference type="EMBL" id="TRY78824.1"/>
    </source>
</evidence>
<keyword evidence="2" id="KW-0732">Signal</keyword>
<feature type="signal peptide" evidence="2">
    <location>
        <begin position="1"/>
        <end position="30"/>
    </location>
</feature>
<feature type="region of interest" description="Disordered" evidence="1">
    <location>
        <begin position="94"/>
        <end position="132"/>
    </location>
</feature>
<dbReference type="AlphaFoldDB" id="A0A553PMB4"/>
<gene>
    <name evidence="3" type="ORF">TCAL_08758</name>
</gene>
<evidence type="ECO:0000313" key="4">
    <source>
        <dbReference type="Proteomes" id="UP000318571"/>
    </source>
</evidence>
<name>A0A553PMB4_TIGCA</name>
<organism evidence="3 4">
    <name type="scientific">Tigriopus californicus</name>
    <name type="common">Marine copepod</name>
    <dbReference type="NCBI Taxonomy" id="6832"/>
    <lineage>
        <taxon>Eukaryota</taxon>
        <taxon>Metazoa</taxon>
        <taxon>Ecdysozoa</taxon>
        <taxon>Arthropoda</taxon>
        <taxon>Crustacea</taxon>
        <taxon>Multicrustacea</taxon>
        <taxon>Hexanauplia</taxon>
        <taxon>Copepoda</taxon>
        <taxon>Harpacticoida</taxon>
        <taxon>Harpacticidae</taxon>
        <taxon>Tigriopus</taxon>
    </lineage>
</organism>
<evidence type="ECO:0008006" key="5">
    <source>
        <dbReference type="Google" id="ProtNLM"/>
    </source>
</evidence>
<dbReference type="Proteomes" id="UP000318571">
    <property type="component" value="Chromosome 11"/>
</dbReference>
<reference evidence="3 4" key="1">
    <citation type="journal article" date="2018" name="Nat. Ecol. Evol.">
        <title>Genomic signatures of mitonuclear coevolution across populations of Tigriopus californicus.</title>
        <authorList>
            <person name="Barreto F.S."/>
            <person name="Watson E.T."/>
            <person name="Lima T.G."/>
            <person name="Willett C.S."/>
            <person name="Edmands S."/>
            <person name="Li W."/>
            <person name="Burton R.S."/>
        </authorList>
    </citation>
    <scope>NUCLEOTIDE SEQUENCE [LARGE SCALE GENOMIC DNA]</scope>
    <source>
        <strain evidence="3 4">San Diego</strain>
    </source>
</reference>
<dbReference type="EMBL" id="VCGU01000003">
    <property type="protein sequence ID" value="TRY78824.1"/>
    <property type="molecule type" value="Genomic_DNA"/>
</dbReference>
<protein>
    <recommendedName>
        <fullName evidence="5">Secreted protein</fullName>
    </recommendedName>
</protein>
<feature type="chain" id="PRO_5021898114" description="Secreted protein" evidence="2">
    <location>
        <begin position="31"/>
        <end position="148"/>
    </location>
</feature>
<evidence type="ECO:0000256" key="1">
    <source>
        <dbReference type="SAM" id="MobiDB-lite"/>
    </source>
</evidence>
<accession>A0A553PMB4</accession>
<proteinExistence type="predicted"/>
<evidence type="ECO:0000256" key="2">
    <source>
        <dbReference type="SAM" id="SignalP"/>
    </source>
</evidence>